<keyword evidence="1" id="KW-0812">Transmembrane</keyword>
<feature type="domain" description="DUF2231" evidence="2">
    <location>
        <begin position="7"/>
        <end position="149"/>
    </location>
</feature>
<reference evidence="3 4" key="1">
    <citation type="submission" date="2019-02" db="EMBL/GenBank/DDBJ databases">
        <title>Genomic Encyclopedia of Type Strains, Phase IV (KMG-IV): sequencing the most valuable type-strain genomes for metagenomic binning, comparative biology and taxonomic classification.</title>
        <authorList>
            <person name="Goeker M."/>
        </authorList>
    </citation>
    <scope>NUCLEOTIDE SEQUENCE [LARGE SCALE GENOMIC DNA]</scope>
    <source>
        <strain evidence="3 4">DSM 101727</strain>
    </source>
</reference>
<protein>
    <recommendedName>
        <fullName evidence="2">DUF2231 domain-containing protein</fullName>
    </recommendedName>
</protein>
<proteinExistence type="predicted"/>
<evidence type="ECO:0000259" key="2">
    <source>
        <dbReference type="Pfam" id="PF09990"/>
    </source>
</evidence>
<feature type="transmembrane region" description="Helical" evidence="1">
    <location>
        <begin position="81"/>
        <end position="103"/>
    </location>
</feature>
<comment type="caution">
    <text evidence="3">The sequence shown here is derived from an EMBL/GenBank/DDBJ whole genome shotgun (WGS) entry which is preliminary data.</text>
</comment>
<gene>
    <name evidence="3" type="ORF">EV193_102584</name>
</gene>
<feature type="transmembrane region" description="Helical" evidence="1">
    <location>
        <begin position="115"/>
        <end position="136"/>
    </location>
</feature>
<keyword evidence="1" id="KW-0472">Membrane</keyword>
<accession>A0A4V2EU76</accession>
<evidence type="ECO:0000313" key="3">
    <source>
        <dbReference type="EMBL" id="RZS43603.1"/>
    </source>
</evidence>
<dbReference type="AlphaFoldDB" id="A0A4V2EU76"/>
<dbReference type="RefSeq" id="WP_130343419.1">
    <property type="nucleotide sequence ID" value="NZ_SGWQ01000002.1"/>
</dbReference>
<keyword evidence="4" id="KW-1185">Reference proteome</keyword>
<dbReference type="Pfam" id="PF09990">
    <property type="entry name" value="DUF2231"/>
    <property type="match status" value="1"/>
</dbReference>
<dbReference type="InterPro" id="IPR019251">
    <property type="entry name" value="DUF2231_TM"/>
</dbReference>
<organism evidence="3 4">
    <name type="scientific">Herbihabitans rhizosphaerae</name>
    <dbReference type="NCBI Taxonomy" id="1872711"/>
    <lineage>
        <taxon>Bacteria</taxon>
        <taxon>Bacillati</taxon>
        <taxon>Actinomycetota</taxon>
        <taxon>Actinomycetes</taxon>
        <taxon>Pseudonocardiales</taxon>
        <taxon>Pseudonocardiaceae</taxon>
        <taxon>Herbihabitans</taxon>
    </lineage>
</organism>
<evidence type="ECO:0000313" key="4">
    <source>
        <dbReference type="Proteomes" id="UP000294257"/>
    </source>
</evidence>
<dbReference type="Proteomes" id="UP000294257">
    <property type="component" value="Unassembled WGS sequence"/>
</dbReference>
<sequence length="157" mass="16549">MPEFFNGLPLHALVVHAVVILVPLAALGAVVIAVWPAARKRFGWLVVGVTAAATASVPVATASGENLAKRIPPNELVDRHMALGDDLLIFVIPLLVVTLALVLADRLPRETWVKAGTIVVSVLVVALAGVSAVQVFRIGEAGSRAVWDYVEDVPPAR</sequence>
<dbReference type="EMBL" id="SGWQ01000002">
    <property type="protein sequence ID" value="RZS43603.1"/>
    <property type="molecule type" value="Genomic_DNA"/>
</dbReference>
<evidence type="ECO:0000256" key="1">
    <source>
        <dbReference type="SAM" id="Phobius"/>
    </source>
</evidence>
<keyword evidence="1" id="KW-1133">Transmembrane helix</keyword>
<feature type="transmembrane region" description="Helical" evidence="1">
    <location>
        <begin position="12"/>
        <end position="35"/>
    </location>
</feature>
<feature type="transmembrane region" description="Helical" evidence="1">
    <location>
        <begin position="42"/>
        <end position="61"/>
    </location>
</feature>
<name>A0A4V2EU76_9PSEU</name>